<evidence type="ECO:0000313" key="3">
    <source>
        <dbReference type="Proteomes" id="UP000038055"/>
    </source>
</evidence>
<accession>A0A0B7HNI2</accession>
<gene>
    <name evidence="2" type="ORF">CCYN2B_60142</name>
</gene>
<evidence type="ECO:0000313" key="2">
    <source>
        <dbReference type="EMBL" id="CEN39502.1"/>
    </source>
</evidence>
<protein>
    <submittedName>
        <fullName evidence="2">Uncharacterized protein</fullName>
    </submittedName>
</protein>
<name>A0A0B7HNI2_9FLAO</name>
<dbReference type="Proteomes" id="UP000038055">
    <property type="component" value="Unassembled WGS sequence"/>
</dbReference>
<proteinExistence type="predicted"/>
<keyword evidence="1" id="KW-1133">Transmembrane helix</keyword>
<organism evidence="2 3">
    <name type="scientific">Capnocytophaga cynodegmi</name>
    <dbReference type="NCBI Taxonomy" id="28189"/>
    <lineage>
        <taxon>Bacteria</taxon>
        <taxon>Pseudomonadati</taxon>
        <taxon>Bacteroidota</taxon>
        <taxon>Flavobacteriia</taxon>
        <taxon>Flavobacteriales</taxon>
        <taxon>Flavobacteriaceae</taxon>
        <taxon>Capnocytophaga</taxon>
    </lineage>
</organism>
<sequence length="51" mass="6130">MNVHKSKKIIPTYKIITKLKILYLILLIVKHLHFEITIFPFVLKIFLTFAF</sequence>
<keyword evidence="1" id="KW-0472">Membrane</keyword>
<dbReference type="AlphaFoldDB" id="A0A0B7HNI2"/>
<dbReference type="EMBL" id="CDOD01000056">
    <property type="protein sequence ID" value="CEN39502.1"/>
    <property type="molecule type" value="Genomic_DNA"/>
</dbReference>
<evidence type="ECO:0000256" key="1">
    <source>
        <dbReference type="SAM" id="Phobius"/>
    </source>
</evidence>
<dbReference type="STRING" id="28189.CCYN74_100135"/>
<keyword evidence="3" id="KW-1185">Reference proteome</keyword>
<feature type="transmembrane region" description="Helical" evidence="1">
    <location>
        <begin position="21"/>
        <end position="43"/>
    </location>
</feature>
<reference evidence="3" key="1">
    <citation type="submission" date="2015-01" db="EMBL/GenBank/DDBJ databases">
        <authorList>
            <person name="MANFREDI Pablo"/>
        </authorList>
    </citation>
    <scope>NUCLEOTIDE SEQUENCE [LARGE SCALE GENOMIC DNA]</scope>
    <source>
        <strain evidence="3">Ccyn2B</strain>
    </source>
</reference>
<keyword evidence="1" id="KW-0812">Transmembrane</keyword>